<dbReference type="EC" id="1.3.-.-" evidence="12"/>
<keyword evidence="15" id="KW-1185">Reference proteome</keyword>
<dbReference type="GeneID" id="8683077"/>
<feature type="binding site" evidence="12">
    <location>
        <begin position="77"/>
        <end position="81"/>
    </location>
    <ligand>
        <name>substrate</name>
    </ligand>
</feature>
<feature type="binding site" evidence="12">
    <location>
        <position position="53"/>
    </location>
    <ligand>
        <name>substrate</name>
    </ligand>
</feature>
<dbReference type="GO" id="GO:0044205">
    <property type="term" value="P:'de novo' UMP biosynthetic process"/>
    <property type="evidence" value="ECO:0007669"/>
    <property type="project" value="UniProtKB-UniRule"/>
</dbReference>
<dbReference type="GO" id="GO:0006210">
    <property type="term" value="P:thymine catabolic process"/>
    <property type="evidence" value="ECO:0007669"/>
    <property type="project" value="TreeGrafter"/>
</dbReference>
<dbReference type="HAMAP" id="MF_00224">
    <property type="entry name" value="DHO_dh_type1"/>
    <property type="match status" value="1"/>
</dbReference>
<organism evidence="14 15">
    <name type="scientific">Methanocella paludicola (strain DSM 17711 / JCM 13418 / NBRC 101707 / SANAE)</name>
    <dbReference type="NCBI Taxonomy" id="304371"/>
    <lineage>
        <taxon>Archaea</taxon>
        <taxon>Methanobacteriati</taxon>
        <taxon>Methanobacteriota</taxon>
        <taxon>Stenosarchaea group</taxon>
        <taxon>Methanomicrobia</taxon>
        <taxon>Methanocellales</taxon>
        <taxon>Methanocellaceae</taxon>
        <taxon>Methanocella</taxon>
    </lineage>
</organism>
<dbReference type="Proteomes" id="UP000001882">
    <property type="component" value="Chromosome"/>
</dbReference>
<comment type="function">
    <text evidence="1">Catalyzes the conversion of dihydroorotate to orotate with NAD(+) as electron acceptor.</text>
</comment>
<dbReference type="FunCoup" id="D1YYV3">
    <property type="interactions" value="213"/>
</dbReference>
<comment type="catalytic activity">
    <reaction evidence="12">
        <text>(S)-dihydroorotate + A = orotate + AH2</text>
        <dbReference type="Rhea" id="RHEA:18073"/>
        <dbReference type="ChEBI" id="CHEBI:13193"/>
        <dbReference type="ChEBI" id="CHEBI:17499"/>
        <dbReference type="ChEBI" id="CHEBI:30839"/>
        <dbReference type="ChEBI" id="CHEBI:30864"/>
    </reaction>
</comment>
<feature type="binding site" evidence="12">
    <location>
        <begin position="196"/>
        <end position="197"/>
    </location>
    <ligand>
        <name>substrate</name>
    </ligand>
</feature>
<dbReference type="PATRIC" id="fig|304371.9.peg.1589"/>
<dbReference type="InterPro" id="IPR001295">
    <property type="entry name" value="Dihydroorotate_DH_CS"/>
</dbReference>
<evidence type="ECO:0000313" key="14">
    <source>
        <dbReference type="EMBL" id="BAI61625.1"/>
    </source>
</evidence>
<dbReference type="InterPro" id="IPR024920">
    <property type="entry name" value="Dihydroorotate_DH_1"/>
</dbReference>
<sequence length="315" mass="32445">MIKSLKNDTMKLTVEAGGLTLTNPTILAAGILGTTGASLKRVASMGAGAVVTKSIGAEPKYGHPNPSMIRLECGYINAMGLPNPSYKEFLPELETAKDSGVPVIASIFGATEAEFIEVAKGLPGASAYELNVSCPHARGYGMQVGTDPALVKAIAHAVKGTVNAPVWVKLTPNVTDITSIGRAAQEGGADAVVAINTLKAIAIDIDSGYPILGNIQGGLSGPAIKPVAVRCVYDLYSALDIPVIGAGGVSSWADAVEFIMAGAAAVEIGSAVYDDIGVFAAVSMGLSDYLDRKNMTLKDLTGMAHRMVKHEADKC</sequence>
<evidence type="ECO:0000256" key="5">
    <source>
        <dbReference type="ARBA" id="ARBA00011669"/>
    </source>
</evidence>
<evidence type="ECO:0000256" key="3">
    <source>
        <dbReference type="ARBA" id="ARBA00004715"/>
    </source>
</evidence>
<dbReference type="GO" id="GO:0005737">
    <property type="term" value="C:cytoplasm"/>
    <property type="evidence" value="ECO:0007669"/>
    <property type="project" value="UniProtKB-SubCell"/>
</dbReference>
<keyword evidence="8 12" id="KW-0288">FMN</keyword>
<name>D1YYV3_METPS</name>
<evidence type="ECO:0000256" key="1">
    <source>
        <dbReference type="ARBA" id="ARBA00003616"/>
    </source>
</evidence>
<evidence type="ECO:0000259" key="13">
    <source>
        <dbReference type="Pfam" id="PF01180"/>
    </source>
</evidence>
<dbReference type="Pfam" id="PF01180">
    <property type="entry name" value="DHO_dh"/>
    <property type="match status" value="1"/>
</dbReference>
<reference evidence="14 15" key="1">
    <citation type="journal article" date="2007" name="Appl. Environ. Microbiol.">
        <title>Isolation of key methanogens for global methane emission from rice paddy fields: a novel isolate affiliated with the clone cluster rice cluster I.</title>
        <authorList>
            <person name="Sakai S."/>
            <person name="Imachi H."/>
            <person name="Sekiguchi Y."/>
            <person name="Ohashi A."/>
            <person name="Harada H."/>
            <person name="Kamagata Y."/>
        </authorList>
    </citation>
    <scope>NUCLEOTIDE SEQUENCE [LARGE SCALE GENOMIC DNA]</scope>
    <source>
        <strain evidence="15">DSM 17711 / JCM 13418 / NBRC 101707 / SANAE</strain>
    </source>
</reference>
<comment type="caution">
    <text evidence="12">Lacks conserved residue(s) required for the propagation of feature annotation.</text>
</comment>
<dbReference type="GO" id="GO:0004589">
    <property type="term" value="F:dihydroorotate dehydrogenase (NAD+) activity"/>
    <property type="evidence" value="ECO:0007669"/>
    <property type="project" value="UniProtKB-EC"/>
</dbReference>
<dbReference type="InParanoid" id="D1YYV3"/>
<feature type="binding site" evidence="12">
    <location>
        <position position="221"/>
    </location>
    <ligand>
        <name>FMN</name>
        <dbReference type="ChEBI" id="CHEBI:58210"/>
    </ligand>
</feature>
<feature type="binding site" evidence="12">
    <location>
        <position position="131"/>
    </location>
    <ligand>
        <name>substrate</name>
    </ligand>
</feature>
<gene>
    <name evidence="12 14" type="primary">pyrD</name>
    <name evidence="14" type="ordered locus">MCP_1553</name>
</gene>
<feature type="binding site" evidence="12">
    <location>
        <position position="131"/>
    </location>
    <ligand>
        <name>FMN</name>
        <dbReference type="ChEBI" id="CHEBI:58210"/>
    </ligand>
</feature>
<keyword evidence="10 12" id="KW-0560">Oxidoreductase</keyword>
<dbReference type="InterPro" id="IPR012135">
    <property type="entry name" value="Dihydroorotate_DH_1_2"/>
</dbReference>
<dbReference type="UniPathway" id="UPA00070"/>
<feature type="binding site" evidence="12">
    <location>
        <begin position="269"/>
        <end position="270"/>
    </location>
    <ligand>
        <name>FMN</name>
        <dbReference type="ChEBI" id="CHEBI:58210"/>
    </ligand>
</feature>
<dbReference type="PROSITE" id="PS00912">
    <property type="entry name" value="DHODEHASE_2"/>
    <property type="match status" value="1"/>
</dbReference>
<feature type="binding site" evidence="12">
    <location>
        <begin position="247"/>
        <end position="248"/>
    </location>
    <ligand>
        <name>FMN</name>
        <dbReference type="ChEBI" id="CHEBI:58210"/>
    </ligand>
</feature>
<dbReference type="GO" id="GO:0002058">
    <property type="term" value="F:uracil binding"/>
    <property type="evidence" value="ECO:0007669"/>
    <property type="project" value="TreeGrafter"/>
</dbReference>
<keyword evidence="9 12" id="KW-0665">Pyrimidine biosynthesis</keyword>
<dbReference type="KEGG" id="mpd:MCP_1553"/>
<dbReference type="InterPro" id="IPR013785">
    <property type="entry name" value="Aldolase_TIM"/>
</dbReference>
<keyword evidence="7 12" id="KW-0285">Flavoprotein</keyword>
<dbReference type="FunFam" id="3.20.20.70:FF:000027">
    <property type="entry name" value="Dihydropyrimidine dehydrogenase [NADP(+)]"/>
    <property type="match status" value="1"/>
</dbReference>
<evidence type="ECO:0000313" key="15">
    <source>
        <dbReference type="Proteomes" id="UP000001882"/>
    </source>
</evidence>
<feature type="domain" description="Dihydroorotate dehydrogenase catalytic" evidence="13">
    <location>
        <begin position="12"/>
        <end position="289"/>
    </location>
</feature>
<evidence type="ECO:0000256" key="12">
    <source>
        <dbReference type="HAMAP-Rule" id="MF_00224"/>
    </source>
</evidence>
<feature type="active site" description="Nucleophile" evidence="12">
    <location>
        <position position="134"/>
    </location>
</feature>
<feature type="binding site" evidence="12">
    <location>
        <begin position="53"/>
        <end position="54"/>
    </location>
    <ligand>
        <name>FMN</name>
        <dbReference type="ChEBI" id="CHEBI:58210"/>
    </ligand>
</feature>
<evidence type="ECO:0000256" key="6">
    <source>
        <dbReference type="ARBA" id="ARBA00022490"/>
    </source>
</evidence>
<reference evidence="14 15" key="2">
    <citation type="journal article" date="2008" name="Int. J. Syst. Evol. Microbiol.">
        <title>Methanocella paludicola gen. nov., sp. nov., a methane-producing archaeon, the first isolate of the lineage 'Rice Cluster I', and proposal of the new archaeal order Methanocellales ord. nov.</title>
        <authorList>
            <person name="Sakai S."/>
            <person name="Imachi H."/>
            <person name="Hanada S."/>
            <person name="Ohashi A."/>
            <person name="Harada H."/>
            <person name="Kamagata Y."/>
        </authorList>
    </citation>
    <scope>NUCLEOTIDE SEQUENCE [LARGE SCALE GENOMIC DNA]</scope>
    <source>
        <strain evidence="15">DSM 17711 / JCM 13418 / NBRC 101707 / SANAE</strain>
    </source>
</reference>
<dbReference type="PANTHER" id="PTHR43073">
    <property type="entry name" value="DIHYDROPYRIMIDINE DEHYDROGENASE [NADP(+)]"/>
    <property type="match status" value="1"/>
</dbReference>
<dbReference type="CDD" id="cd04740">
    <property type="entry name" value="DHOD_1B_like"/>
    <property type="match status" value="1"/>
</dbReference>
<comment type="subunit">
    <text evidence="5">Heterotetramer of 2 PyrK and 2 PyrD type B subunits.</text>
</comment>
<dbReference type="PIRSF" id="PIRSF000164">
    <property type="entry name" value="DHO_oxidase"/>
    <property type="match status" value="1"/>
</dbReference>
<feature type="binding site" evidence="12">
    <location>
        <position position="169"/>
    </location>
    <ligand>
        <name>FMN</name>
        <dbReference type="ChEBI" id="CHEBI:58210"/>
    </ligand>
</feature>
<comment type="catalytic activity">
    <reaction evidence="11">
        <text>(S)-dihydroorotate + NAD(+) = orotate + NADH + H(+)</text>
        <dbReference type="Rhea" id="RHEA:13513"/>
        <dbReference type="ChEBI" id="CHEBI:15378"/>
        <dbReference type="ChEBI" id="CHEBI:30839"/>
        <dbReference type="ChEBI" id="CHEBI:30864"/>
        <dbReference type="ChEBI" id="CHEBI:57540"/>
        <dbReference type="ChEBI" id="CHEBI:57945"/>
        <dbReference type="EC" id="1.3.1.14"/>
    </reaction>
</comment>
<dbReference type="NCBIfam" id="TIGR01037">
    <property type="entry name" value="pyrD_sub1_fam"/>
    <property type="match status" value="1"/>
</dbReference>
<comment type="similarity">
    <text evidence="4 12">Belongs to the dihydroorotate dehydrogenase family. Type 1 subfamily.</text>
</comment>
<evidence type="ECO:0000256" key="9">
    <source>
        <dbReference type="ARBA" id="ARBA00022975"/>
    </source>
</evidence>
<keyword evidence="6 12" id="KW-0963">Cytoplasm</keyword>
<feature type="binding site" evidence="12">
    <location>
        <position position="195"/>
    </location>
    <ligand>
        <name>FMN</name>
        <dbReference type="ChEBI" id="CHEBI:58210"/>
    </ligand>
</feature>
<evidence type="ECO:0000256" key="8">
    <source>
        <dbReference type="ARBA" id="ARBA00022643"/>
    </source>
</evidence>
<dbReference type="InterPro" id="IPR005720">
    <property type="entry name" value="Dihydroorotate_DH_cat"/>
</dbReference>
<dbReference type="EMBL" id="AP011532">
    <property type="protein sequence ID" value="BAI61625.1"/>
    <property type="molecule type" value="Genomic_DNA"/>
</dbReference>
<evidence type="ECO:0000256" key="11">
    <source>
        <dbReference type="ARBA" id="ARBA00048996"/>
    </source>
</evidence>
<dbReference type="AlphaFoldDB" id="D1YYV3"/>
<reference evidence="15" key="3">
    <citation type="journal article" date="2011" name="PLoS ONE">
        <title>Genome sequence of a mesophilic hydrogenotrophic methanogen Methanocella paludicola, the first cultivated representative of the order Methanocellales.</title>
        <authorList>
            <person name="Sakai S."/>
            <person name="Takaki Y."/>
            <person name="Shimamura S."/>
            <person name="Sekine M."/>
            <person name="Tajima T."/>
            <person name="Kosugi H."/>
            <person name="Ichikawa N."/>
            <person name="Tasumi E."/>
            <person name="Hiraki A.T."/>
            <person name="Shimizu A."/>
            <person name="Kato Y."/>
            <person name="Nishiko R."/>
            <person name="Mori K."/>
            <person name="Fujita N."/>
            <person name="Imachi H."/>
            <person name="Takai K."/>
        </authorList>
    </citation>
    <scope>NUCLEOTIDE SEQUENCE [LARGE SCALE GENOMIC DNA]</scope>
    <source>
        <strain evidence="15">DSM 17711 / JCM 13418 / NBRC 101707 / SANAE</strain>
    </source>
</reference>
<dbReference type="SUPFAM" id="SSF51395">
    <property type="entry name" value="FMN-linked oxidoreductases"/>
    <property type="match status" value="1"/>
</dbReference>
<dbReference type="NCBIfam" id="NF005574">
    <property type="entry name" value="PRK07259.1"/>
    <property type="match status" value="1"/>
</dbReference>
<comment type="cofactor">
    <cofactor evidence="12">
        <name>FMN</name>
        <dbReference type="ChEBI" id="CHEBI:58210"/>
    </cofactor>
    <text evidence="12">Binds 1 FMN per subunit.</text>
</comment>
<evidence type="ECO:0000256" key="7">
    <source>
        <dbReference type="ARBA" id="ARBA00022630"/>
    </source>
</evidence>
<accession>D1YYV3</accession>
<dbReference type="InterPro" id="IPR033888">
    <property type="entry name" value="DHOD_1B"/>
</dbReference>
<evidence type="ECO:0000256" key="2">
    <source>
        <dbReference type="ARBA" id="ARBA00004496"/>
    </source>
</evidence>
<dbReference type="STRING" id="304371.MCP_1553"/>
<dbReference type="PANTHER" id="PTHR43073:SF2">
    <property type="entry name" value="DIHYDROPYRIMIDINE DEHYDROGENASE [NADP(+)]"/>
    <property type="match status" value="1"/>
</dbReference>
<proteinExistence type="inferred from homology"/>
<evidence type="ECO:0000256" key="4">
    <source>
        <dbReference type="ARBA" id="ARBA00008008"/>
    </source>
</evidence>
<evidence type="ECO:0000256" key="10">
    <source>
        <dbReference type="ARBA" id="ARBA00023002"/>
    </source>
</evidence>
<dbReference type="InterPro" id="IPR049622">
    <property type="entry name" value="Dihydroorotate_DH_I"/>
</dbReference>
<dbReference type="GO" id="GO:0006207">
    <property type="term" value="P:'de novo' pyrimidine nucleobase biosynthetic process"/>
    <property type="evidence" value="ECO:0007669"/>
    <property type="project" value="InterPro"/>
</dbReference>
<dbReference type="eggNOG" id="arCOG00603">
    <property type="taxonomic scope" value="Archaea"/>
</dbReference>
<dbReference type="GO" id="GO:0006212">
    <property type="term" value="P:uracil catabolic process"/>
    <property type="evidence" value="ECO:0007669"/>
    <property type="project" value="TreeGrafter"/>
</dbReference>
<dbReference type="RefSeq" id="WP_012900304.1">
    <property type="nucleotide sequence ID" value="NC_013665.1"/>
</dbReference>
<comment type="subcellular location">
    <subcellularLocation>
        <location evidence="2 12">Cytoplasm</location>
    </subcellularLocation>
</comment>
<dbReference type="Gene3D" id="3.20.20.70">
    <property type="entry name" value="Aldolase class I"/>
    <property type="match status" value="1"/>
</dbReference>
<comment type="pathway">
    <text evidence="3">Pyrimidine metabolism; UMP biosynthesis via de novo pathway; orotate from (S)-dihydroorotate (NAD(+) route): step 1/1.</text>
</comment>
<protein>
    <recommendedName>
        <fullName evidence="12">Dihydroorotate dehydrogenase</fullName>
        <shortName evidence="12">DHOD</shortName>
        <shortName evidence="12">DHODase</shortName>
        <shortName evidence="12">DHOdehase</shortName>
        <ecNumber evidence="12">1.3.-.-</ecNumber>
    </recommendedName>
</protein>
<dbReference type="GO" id="GO:0050661">
    <property type="term" value="F:NADP binding"/>
    <property type="evidence" value="ECO:0007669"/>
    <property type="project" value="TreeGrafter"/>
</dbReference>